<evidence type="ECO:0000313" key="2">
    <source>
        <dbReference type="EMBL" id="CAK0908276.1"/>
    </source>
</evidence>
<keyword evidence="1" id="KW-0732">Signal</keyword>
<evidence type="ECO:0000313" key="3">
    <source>
        <dbReference type="Proteomes" id="UP001189429"/>
    </source>
</evidence>
<sequence length="244" mass="27781">MPIFVLLLIALSLDLARPVPWALHCKTPAIAWAPRMCRHQKAFACLQRPSEGHGSRRQPDHEEPGFEERCPDLMLKKMIFQPSIRDMLKARLHRHWPEHTSDINGIDFDTFIATMRNTRARISSSCLKTRMGGWTTGARLHEGVAHRCVFGCPAADDWAHYADCLPMWSAVYFTLGAPPPTRRFECMGLRAQRPEDLDPVAFETYRTVKHGHLQGALDARQQHDYQVPHALTDRLAMAAARLVQ</sequence>
<comment type="caution">
    <text evidence="2">The sequence shown here is derived from an EMBL/GenBank/DDBJ whole genome shotgun (WGS) entry which is preliminary data.</text>
</comment>
<evidence type="ECO:0000256" key="1">
    <source>
        <dbReference type="SAM" id="SignalP"/>
    </source>
</evidence>
<organism evidence="2 3">
    <name type="scientific">Prorocentrum cordatum</name>
    <dbReference type="NCBI Taxonomy" id="2364126"/>
    <lineage>
        <taxon>Eukaryota</taxon>
        <taxon>Sar</taxon>
        <taxon>Alveolata</taxon>
        <taxon>Dinophyceae</taxon>
        <taxon>Prorocentrales</taxon>
        <taxon>Prorocentraceae</taxon>
        <taxon>Prorocentrum</taxon>
    </lineage>
</organism>
<name>A0ABN9YBK2_9DINO</name>
<reference evidence="2" key="1">
    <citation type="submission" date="2023-10" db="EMBL/GenBank/DDBJ databases">
        <authorList>
            <person name="Chen Y."/>
            <person name="Shah S."/>
            <person name="Dougan E. K."/>
            <person name="Thang M."/>
            <person name="Chan C."/>
        </authorList>
    </citation>
    <scope>NUCLEOTIDE SEQUENCE [LARGE SCALE GENOMIC DNA]</scope>
</reference>
<protein>
    <submittedName>
        <fullName evidence="2">Uncharacterized protein</fullName>
    </submittedName>
</protein>
<dbReference type="EMBL" id="CAUYUJ010021984">
    <property type="protein sequence ID" value="CAK0908276.1"/>
    <property type="molecule type" value="Genomic_DNA"/>
</dbReference>
<keyword evidence="3" id="KW-1185">Reference proteome</keyword>
<feature type="chain" id="PRO_5047122051" evidence="1">
    <location>
        <begin position="19"/>
        <end position="244"/>
    </location>
</feature>
<feature type="signal peptide" evidence="1">
    <location>
        <begin position="1"/>
        <end position="18"/>
    </location>
</feature>
<accession>A0ABN9YBK2</accession>
<gene>
    <name evidence="2" type="ORF">PCOR1329_LOCUS82989</name>
</gene>
<proteinExistence type="predicted"/>
<dbReference type="Proteomes" id="UP001189429">
    <property type="component" value="Unassembled WGS sequence"/>
</dbReference>